<dbReference type="Proteomes" id="UP001515660">
    <property type="component" value="Unassembled WGS sequence"/>
</dbReference>
<name>A0ABX0G564_9RHOB</name>
<reference evidence="2 3" key="1">
    <citation type="journal article" date="2022" name="Microorganisms">
        <title>Genome Sequence and Characterization of a Xanthorhodopsin-Containing, Aerobic Anoxygenic Phototrophic Rhodobacter Species, Isolated from Mesophilic Conditions at Yellowstone National Park.</title>
        <authorList>
            <person name="Kyndt J.A."/>
            <person name="Robertson S."/>
            <person name="Shoffstall I.B."/>
            <person name="Ramaley R.F."/>
            <person name="Meyer T.E."/>
        </authorList>
    </citation>
    <scope>NUCLEOTIDE SEQUENCE [LARGE SCALE GENOMIC DNA]</scope>
    <source>
        <strain evidence="2 3">M37P</strain>
    </source>
</reference>
<protein>
    <submittedName>
        <fullName evidence="2">Uncharacterized protein</fullName>
    </submittedName>
</protein>
<comment type="caution">
    <text evidence="2">The sequence shown here is derived from an EMBL/GenBank/DDBJ whole genome shotgun (WGS) entry which is preliminary data.</text>
</comment>
<keyword evidence="3" id="KW-1185">Reference proteome</keyword>
<sequence>MSYQSIPEIERALERDREALARSLAALRDRMRPASILSHGAASLKSGAAAVVARASEGLARGADWLTGQDGQASPTLAGTRYEALSRWEDEGGPPAPDAEPLPFEPEEDWLVEARDLRARALALLARIDDAARTGLAPPADLARHRAEIVAAFAAETAIALGRGLESLGEAARSAALEARERTYLARVAVAQPARAEVEAQPLVAVALAAAAGATLACLLPRTEAEDRLLGTARDRLAGDLKRLARPERLLAGDLAPGLSAAFGRGLDRAEAAAAAPDGQTGSDARHALHRH</sequence>
<feature type="region of interest" description="Disordered" evidence="1">
    <location>
        <begin position="272"/>
        <end position="292"/>
    </location>
</feature>
<evidence type="ECO:0000313" key="2">
    <source>
        <dbReference type="EMBL" id="NHB76008.1"/>
    </source>
</evidence>
<dbReference type="EMBL" id="JAANHS010000002">
    <property type="protein sequence ID" value="NHB76008.1"/>
    <property type="molecule type" value="Genomic_DNA"/>
</dbReference>
<proteinExistence type="predicted"/>
<evidence type="ECO:0000313" key="3">
    <source>
        <dbReference type="Proteomes" id="UP001515660"/>
    </source>
</evidence>
<evidence type="ECO:0000256" key="1">
    <source>
        <dbReference type="SAM" id="MobiDB-lite"/>
    </source>
</evidence>
<organism evidence="2 3">
    <name type="scientific">Rhodobacter calidifons</name>
    <dbReference type="NCBI Taxonomy" id="2715277"/>
    <lineage>
        <taxon>Bacteria</taxon>
        <taxon>Pseudomonadati</taxon>
        <taxon>Pseudomonadota</taxon>
        <taxon>Alphaproteobacteria</taxon>
        <taxon>Rhodobacterales</taxon>
        <taxon>Rhodobacter group</taxon>
        <taxon>Rhodobacter</taxon>
    </lineage>
</organism>
<gene>
    <name evidence="2" type="ORF">G8O29_04520</name>
</gene>
<dbReference type="RefSeq" id="WP_166402021.1">
    <property type="nucleotide sequence ID" value="NZ_JAANHS010000002.1"/>
</dbReference>
<accession>A0ABX0G564</accession>